<feature type="transmembrane region" description="Helical" evidence="1">
    <location>
        <begin position="64"/>
        <end position="90"/>
    </location>
</feature>
<feature type="transmembrane region" description="Helical" evidence="1">
    <location>
        <begin position="358"/>
        <end position="383"/>
    </location>
</feature>
<name>A0A9D1CQZ4_9FIRM</name>
<evidence type="ECO:0008006" key="4">
    <source>
        <dbReference type="Google" id="ProtNLM"/>
    </source>
</evidence>
<dbReference type="Proteomes" id="UP000886887">
    <property type="component" value="Unassembled WGS sequence"/>
</dbReference>
<feature type="transmembrane region" description="Helical" evidence="1">
    <location>
        <begin position="481"/>
        <end position="501"/>
    </location>
</feature>
<feature type="transmembrane region" description="Helical" evidence="1">
    <location>
        <begin position="21"/>
        <end position="44"/>
    </location>
</feature>
<evidence type="ECO:0000313" key="2">
    <source>
        <dbReference type="EMBL" id="HIQ70969.1"/>
    </source>
</evidence>
<reference evidence="2" key="2">
    <citation type="journal article" date="2021" name="PeerJ">
        <title>Extensive microbial diversity within the chicken gut microbiome revealed by metagenomics and culture.</title>
        <authorList>
            <person name="Gilroy R."/>
            <person name="Ravi A."/>
            <person name="Getino M."/>
            <person name="Pursley I."/>
            <person name="Horton D.L."/>
            <person name="Alikhan N.F."/>
            <person name="Baker D."/>
            <person name="Gharbi K."/>
            <person name="Hall N."/>
            <person name="Watson M."/>
            <person name="Adriaenssens E.M."/>
            <person name="Foster-Nyarko E."/>
            <person name="Jarju S."/>
            <person name="Secka A."/>
            <person name="Antonio M."/>
            <person name="Oren A."/>
            <person name="Chaudhuri R.R."/>
            <person name="La Ragione R."/>
            <person name="Hildebrand F."/>
            <person name="Pallen M.J."/>
        </authorList>
    </citation>
    <scope>NUCLEOTIDE SEQUENCE</scope>
    <source>
        <strain evidence="2">ChiSxjej2B14-6234</strain>
    </source>
</reference>
<feature type="transmembrane region" description="Helical" evidence="1">
    <location>
        <begin position="507"/>
        <end position="532"/>
    </location>
</feature>
<feature type="transmembrane region" description="Helical" evidence="1">
    <location>
        <begin position="315"/>
        <end position="338"/>
    </location>
</feature>
<dbReference type="EMBL" id="DVFJ01000006">
    <property type="protein sequence ID" value="HIQ70969.1"/>
    <property type="molecule type" value="Genomic_DNA"/>
</dbReference>
<feature type="transmembrane region" description="Helical" evidence="1">
    <location>
        <begin position="408"/>
        <end position="429"/>
    </location>
</feature>
<organism evidence="2 3">
    <name type="scientific">Candidatus Onthenecus intestinigallinarum</name>
    <dbReference type="NCBI Taxonomy" id="2840875"/>
    <lineage>
        <taxon>Bacteria</taxon>
        <taxon>Bacillati</taxon>
        <taxon>Bacillota</taxon>
        <taxon>Clostridia</taxon>
        <taxon>Eubacteriales</taxon>
        <taxon>Candidatus Onthenecus</taxon>
    </lineage>
</organism>
<accession>A0A9D1CQZ4</accession>
<comment type="caution">
    <text evidence="2">The sequence shown here is derived from an EMBL/GenBank/DDBJ whole genome shotgun (WGS) entry which is preliminary data.</text>
</comment>
<feature type="transmembrane region" description="Helical" evidence="1">
    <location>
        <begin position="179"/>
        <end position="199"/>
    </location>
</feature>
<gene>
    <name evidence="2" type="ORF">IAB73_02005</name>
</gene>
<keyword evidence="1" id="KW-0472">Membrane</keyword>
<protein>
    <recommendedName>
        <fullName evidence="4">ABC-2 type transport system permease protein</fullName>
    </recommendedName>
</protein>
<sequence>MRNRLGVSALRSWRTDRRRMLRDLLIGLCALAGVGSVIGLYAWMLAVLFDAAKGPLAFVQELTLMAILTLLQAMTLLLGTGTMLGTLYFGRDSELLAALPVGRRTVFASKFAQVLVFEYALVLAFGLPPVVLYAQAFSLSYAVRGALVLLLLPLLPLTVSALLSLLLMRASALIRHREALMIGATFAAMLAIFLGQMALMRVGEDSLTLRAILQFLMARKTLADRFARLYPPAGWALYSLGGAGAWGNLARLAGASLLGLGVALMLAGRLYAQGLAAASETAARRGRGGRKTAPRRPQLVAIFLREWRIALRTPAYATNGLASILMAPLMVCMMAFALPEEADEALRAVRVLGLQTDALLPLGLTALLALIGSINTAGVTAFSREGALLGFGRSLPVRGRTLALGKQLFGASVALLTVLAGVAAALAAWRMPPAQAAYAAAVALAFSSGVNAVGLTFDLYRPRLNWISPTEAIKQGLNPCIGLLAMLLFALIEAGGIYLALRMGAGMSAFLAVMAGIALGLCALSHALLLGLSGRLYARLET</sequence>
<feature type="transmembrane region" description="Helical" evidence="1">
    <location>
        <begin position="111"/>
        <end position="134"/>
    </location>
</feature>
<dbReference type="AlphaFoldDB" id="A0A9D1CQZ4"/>
<evidence type="ECO:0000256" key="1">
    <source>
        <dbReference type="SAM" id="Phobius"/>
    </source>
</evidence>
<reference evidence="2" key="1">
    <citation type="submission" date="2020-10" db="EMBL/GenBank/DDBJ databases">
        <authorList>
            <person name="Gilroy R."/>
        </authorList>
    </citation>
    <scope>NUCLEOTIDE SEQUENCE</scope>
    <source>
        <strain evidence="2">ChiSxjej2B14-6234</strain>
    </source>
</reference>
<evidence type="ECO:0000313" key="3">
    <source>
        <dbReference type="Proteomes" id="UP000886887"/>
    </source>
</evidence>
<feature type="transmembrane region" description="Helical" evidence="1">
    <location>
        <begin position="146"/>
        <end position="167"/>
    </location>
</feature>
<proteinExistence type="predicted"/>
<keyword evidence="1" id="KW-1133">Transmembrane helix</keyword>
<feature type="transmembrane region" description="Helical" evidence="1">
    <location>
        <begin position="435"/>
        <end position="460"/>
    </location>
</feature>
<feature type="transmembrane region" description="Helical" evidence="1">
    <location>
        <begin position="249"/>
        <end position="267"/>
    </location>
</feature>
<keyword evidence="1" id="KW-0812">Transmembrane</keyword>